<dbReference type="PANTHER" id="PTHR45947">
    <property type="entry name" value="SULFOQUINOVOSYL TRANSFERASE SQD2"/>
    <property type="match status" value="1"/>
</dbReference>
<evidence type="ECO:0000259" key="1">
    <source>
        <dbReference type="Pfam" id="PF00534"/>
    </source>
</evidence>
<dbReference type="CDD" id="cd03801">
    <property type="entry name" value="GT4_PimA-like"/>
    <property type="match status" value="1"/>
</dbReference>
<dbReference type="EMBL" id="PTJE01000009">
    <property type="protein sequence ID" value="PPK92724.1"/>
    <property type="molecule type" value="Genomic_DNA"/>
</dbReference>
<sequence length="337" mass="38052">MKNILYIGNKLAQQGATATTIDTLGPLLQKEGYQVRYASSVKNISKRMLHMMRMTYLNRKWADVVLIDTYSTKNFWYAITISRICKSLNIKYIPILHGGNLPSRIEKNPKAIKHFLDNAYKVISPSDFLSSAFINAGFNNIIKINNFIEIENYPFTERSITEPKLLWVRSFAEIYNPQMAVLVLKELKEKYPTASLTMVGPDKDGSQMACKRLANSLDIKVTFTGLLSKKQWVELSKSQNIFINTTHFDNLPVSLIEAMALGLPIISTNVGGISYLIDNGITGKLIPDNDVNAMVKSVDELITSPLECDTIIKTAKKYAHQFSWSEVSKDWRALLDV</sequence>
<evidence type="ECO:0000313" key="2">
    <source>
        <dbReference type="EMBL" id="PPK92724.1"/>
    </source>
</evidence>
<dbReference type="Proteomes" id="UP000239002">
    <property type="component" value="Unassembled WGS sequence"/>
</dbReference>
<dbReference type="InterPro" id="IPR001296">
    <property type="entry name" value="Glyco_trans_1"/>
</dbReference>
<evidence type="ECO:0000313" key="3">
    <source>
        <dbReference type="Proteomes" id="UP000239002"/>
    </source>
</evidence>
<keyword evidence="2" id="KW-0808">Transferase</keyword>
<dbReference type="InterPro" id="IPR050194">
    <property type="entry name" value="Glycosyltransferase_grp1"/>
</dbReference>
<protein>
    <submittedName>
        <fullName evidence="2">Glycosyltransferase involved in cell wall biosynthesis</fullName>
    </submittedName>
</protein>
<dbReference type="RefSeq" id="WP_104516613.1">
    <property type="nucleotide sequence ID" value="NZ_MQVW01000014.1"/>
</dbReference>
<keyword evidence="3" id="KW-1185">Reference proteome</keyword>
<comment type="caution">
    <text evidence="2">The sequence shown here is derived from an EMBL/GenBank/DDBJ whole genome shotgun (WGS) entry which is preliminary data.</text>
</comment>
<dbReference type="Pfam" id="PF00534">
    <property type="entry name" value="Glycos_transf_1"/>
    <property type="match status" value="1"/>
</dbReference>
<gene>
    <name evidence="2" type="ORF">LY01_02809</name>
</gene>
<reference evidence="2 3" key="1">
    <citation type="submission" date="2018-02" db="EMBL/GenBank/DDBJ databases">
        <title>Genomic Encyclopedia of Archaeal and Bacterial Type Strains, Phase II (KMG-II): from individual species to whole genera.</title>
        <authorList>
            <person name="Goeker M."/>
        </authorList>
    </citation>
    <scope>NUCLEOTIDE SEQUENCE [LARGE SCALE GENOMIC DNA]</scope>
    <source>
        <strain evidence="2 3">DSM 16809</strain>
    </source>
</reference>
<dbReference type="SUPFAM" id="SSF53756">
    <property type="entry name" value="UDP-Glycosyltransferase/glycogen phosphorylase"/>
    <property type="match status" value="1"/>
</dbReference>
<feature type="domain" description="Glycosyl transferase family 1" evidence="1">
    <location>
        <begin position="161"/>
        <end position="317"/>
    </location>
</feature>
<dbReference type="PANTHER" id="PTHR45947:SF3">
    <property type="entry name" value="SULFOQUINOVOSYL TRANSFERASE SQD2"/>
    <property type="match status" value="1"/>
</dbReference>
<organism evidence="2 3">
    <name type="scientific">Nonlabens xylanidelens</name>
    <dbReference type="NCBI Taxonomy" id="191564"/>
    <lineage>
        <taxon>Bacteria</taxon>
        <taxon>Pseudomonadati</taxon>
        <taxon>Bacteroidota</taxon>
        <taxon>Flavobacteriia</taxon>
        <taxon>Flavobacteriales</taxon>
        <taxon>Flavobacteriaceae</taxon>
        <taxon>Nonlabens</taxon>
    </lineage>
</organism>
<dbReference type="OrthoDB" id="139410at2"/>
<proteinExistence type="predicted"/>
<name>A0A2S6IES5_9FLAO</name>
<accession>A0A2S6IES5</accession>
<dbReference type="GO" id="GO:0016758">
    <property type="term" value="F:hexosyltransferase activity"/>
    <property type="evidence" value="ECO:0007669"/>
    <property type="project" value="TreeGrafter"/>
</dbReference>
<dbReference type="AlphaFoldDB" id="A0A2S6IES5"/>
<dbReference type="Gene3D" id="3.40.50.2000">
    <property type="entry name" value="Glycogen Phosphorylase B"/>
    <property type="match status" value="2"/>
</dbReference>